<gene>
    <name evidence="11" type="ordered locus">Plabr_3588</name>
</gene>
<dbReference type="Proteomes" id="UP000006860">
    <property type="component" value="Chromosome"/>
</dbReference>
<dbReference type="HOGENOM" id="CLU_577198_0_0_0"/>
<dbReference type="SUPFAM" id="SSF161098">
    <property type="entry name" value="MetI-like"/>
    <property type="match status" value="1"/>
</dbReference>
<proteinExistence type="inferred from homology"/>
<evidence type="ECO:0000256" key="1">
    <source>
        <dbReference type="ARBA" id="ARBA00004651"/>
    </source>
</evidence>
<dbReference type="GO" id="GO:0022857">
    <property type="term" value="F:transmembrane transporter activity"/>
    <property type="evidence" value="ECO:0007669"/>
    <property type="project" value="InterPro"/>
</dbReference>
<dbReference type="AlphaFoldDB" id="F0SP82"/>
<dbReference type="PROSITE" id="PS51257">
    <property type="entry name" value="PROKAR_LIPOPROTEIN"/>
    <property type="match status" value="1"/>
</dbReference>
<dbReference type="KEGG" id="pbs:Plabr_3588"/>
<evidence type="ECO:0000256" key="3">
    <source>
        <dbReference type="ARBA" id="ARBA00022692"/>
    </source>
</evidence>
<sequence>MSRIILCCVIGLLVLTAGCSRSANMTVGSKAFTESVVLAEICATLAEQEGANVRHVRELGGTRVMWDALRAGEIDVYPEYTGTIEQEIYQGQSFASQAELKAALQRDGIVMSESLGFNNTYALGMRRDRARELGIETISDLREHPDLRLGFSNEFLDRGDGWPSVRAAYQLPQQKVTGLEHTLAYEALRNGGLDIIDLYATDPQIVADDLLVLKDDLEHFPQYDAVLLFRKDFANRKPALTRALLQLDGTISEQRMAELNRQVQLDRKSEHNVAAAFVHEQFGYETTRETSTLSSRLATTTAQHLWLVSISLLAAIVVAIPAGVISARNRLAGQLILGFTEIVQTIPGLALLVLIGILFVHVGLPMVSPWPVIVALFLYSLLPIVRNTLAGLDGIPTSLQESAAVLGLTEWNRLWRIELPLASPYILTGIKTTAVINVGYAALGGLIGAGGYGQPIMTGLRLNNTQLMLEGAIPAAVLALVVKFLFIGLERFVVPRGLRLSA</sequence>
<evidence type="ECO:0000313" key="11">
    <source>
        <dbReference type="EMBL" id="ADY61185.1"/>
    </source>
</evidence>
<feature type="transmembrane region" description="Helical" evidence="8">
    <location>
        <begin position="305"/>
        <end position="325"/>
    </location>
</feature>
<accession>F0SP82</accession>
<dbReference type="CDD" id="cd06261">
    <property type="entry name" value="TM_PBP2"/>
    <property type="match status" value="1"/>
</dbReference>
<protein>
    <submittedName>
        <fullName evidence="11">Substrate-binding region of ABC-type glycine betaine transport system</fullName>
    </submittedName>
</protein>
<dbReference type="PANTHER" id="PTHR30177">
    <property type="entry name" value="GLYCINE BETAINE/L-PROLINE TRANSPORT SYSTEM PERMEASE PROTEIN PROW"/>
    <property type="match status" value="1"/>
</dbReference>
<evidence type="ECO:0000256" key="2">
    <source>
        <dbReference type="ARBA" id="ARBA00022448"/>
    </source>
</evidence>
<dbReference type="FunFam" id="1.10.3720.10:FF:000001">
    <property type="entry name" value="Glycine betaine ABC transporter, permease"/>
    <property type="match status" value="1"/>
</dbReference>
<feature type="signal peptide" evidence="9">
    <location>
        <begin position="1"/>
        <end position="23"/>
    </location>
</feature>
<feature type="transmembrane region" description="Helical" evidence="8">
    <location>
        <begin position="434"/>
        <end position="452"/>
    </location>
</feature>
<dbReference type="InterPro" id="IPR051204">
    <property type="entry name" value="ABC_transp_perm/SBD"/>
</dbReference>
<dbReference type="GO" id="GO:0043190">
    <property type="term" value="C:ATP-binding cassette (ABC) transporter complex"/>
    <property type="evidence" value="ECO:0007669"/>
    <property type="project" value="InterPro"/>
</dbReference>
<evidence type="ECO:0000256" key="9">
    <source>
        <dbReference type="SAM" id="SignalP"/>
    </source>
</evidence>
<comment type="similarity">
    <text evidence="8">Belongs to the binding-protein-dependent transport system permease family.</text>
</comment>
<dbReference type="RefSeq" id="WP_013629904.1">
    <property type="nucleotide sequence ID" value="NC_015174.1"/>
</dbReference>
<comment type="similarity">
    <text evidence="6">In the C-terminal section; belongs to the OsmX family.</text>
</comment>
<dbReference type="STRING" id="756272.Plabr_3588"/>
<dbReference type="InterPro" id="IPR007210">
    <property type="entry name" value="ABC_Gly_betaine_transp_sub-bd"/>
</dbReference>
<keyword evidence="5 8" id="KW-0472">Membrane</keyword>
<dbReference type="PROSITE" id="PS50928">
    <property type="entry name" value="ABC_TM1"/>
    <property type="match status" value="1"/>
</dbReference>
<feature type="chain" id="PRO_5003260762" evidence="9">
    <location>
        <begin position="24"/>
        <end position="502"/>
    </location>
</feature>
<keyword evidence="3 8" id="KW-0812">Transmembrane</keyword>
<feature type="domain" description="ABC transmembrane type-1" evidence="10">
    <location>
        <begin position="301"/>
        <end position="486"/>
    </location>
</feature>
<dbReference type="InterPro" id="IPR000515">
    <property type="entry name" value="MetI-like"/>
</dbReference>
<organism evidence="11 12">
    <name type="scientific">Rubinisphaera brasiliensis (strain ATCC 49424 / DSM 5305 / JCM 21570 / IAM 15109 / NBRC 103401 / IFAM 1448)</name>
    <name type="common">Planctomyces brasiliensis</name>
    <dbReference type="NCBI Taxonomy" id="756272"/>
    <lineage>
        <taxon>Bacteria</taxon>
        <taxon>Pseudomonadati</taxon>
        <taxon>Planctomycetota</taxon>
        <taxon>Planctomycetia</taxon>
        <taxon>Planctomycetales</taxon>
        <taxon>Planctomycetaceae</taxon>
        <taxon>Rubinisphaera</taxon>
    </lineage>
</organism>
<dbReference type="Gene3D" id="3.40.190.120">
    <property type="entry name" value="Osmoprotection protein (prox), domain 2"/>
    <property type="match status" value="1"/>
</dbReference>
<evidence type="ECO:0000256" key="8">
    <source>
        <dbReference type="RuleBase" id="RU363032"/>
    </source>
</evidence>
<comment type="subcellular location">
    <subcellularLocation>
        <location evidence="1 8">Cell membrane</location>
        <topology evidence="1 8">Multi-pass membrane protein</topology>
    </subcellularLocation>
</comment>
<keyword evidence="2 8" id="KW-0813">Transport</keyword>
<evidence type="ECO:0000256" key="4">
    <source>
        <dbReference type="ARBA" id="ARBA00022989"/>
    </source>
</evidence>
<dbReference type="EMBL" id="CP002546">
    <property type="protein sequence ID" value="ADY61185.1"/>
    <property type="molecule type" value="Genomic_DNA"/>
</dbReference>
<keyword evidence="4 8" id="KW-1133">Transmembrane helix</keyword>
<keyword evidence="12" id="KW-1185">Reference proteome</keyword>
<feature type="transmembrane region" description="Helical" evidence="8">
    <location>
        <begin position="472"/>
        <end position="494"/>
    </location>
</feature>
<dbReference type="GO" id="GO:0031460">
    <property type="term" value="P:glycine betaine transport"/>
    <property type="evidence" value="ECO:0007669"/>
    <property type="project" value="TreeGrafter"/>
</dbReference>
<keyword evidence="9" id="KW-0732">Signal</keyword>
<dbReference type="eggNOG" id="COG1174">
    <property type="taxonomic scope" value="Bacteria"/>
</dbReference>
<dbReference type="InterPro" id="IPR035906">
    <property type="entry name" value="MetI-like_sf"/>
</dbReference>
<reference evidence="12" key="1">
    <citation type="submission" date="2011-02" db="EMBL/GenBank/DDBJ databases">
        <title>The complete genome of Planctomyces brasiliensis DSM 5305.</title>
        <authorList>
            <person name="Lucas S."/>
            <person name="Copeland A."/>
            <person name="Lapidus A."/>
            <person name="Bruce D."/>
            <person name="Goodwin L."/>
            <person name="Pitluck S."/>
            <person name="Kyrpides N."/>
            <person name="Mavromatis K."/>
            <person name="Pagani I."/>
            <person name="Ivanova N."/>
            <person name="Ovchinnikova G."/>
            <person name="Lu M."/>
            <person name="Detter J.C."/>
            <person name="Han C."/>
            <person name="Land M."/>
            <person name="Hauser L."/>
            <person name="Markowitz V."/>
            <person name="Cheng J.-F."/>
            <person name="Hugenholtz P."/>
            <person name="Woyke T."/>
            <person name="Wu D."/>
            <person name="Tindall B."/>
            <person name="Pomrenke H.G."/>
            <person name="Brambilla E."/>
            <person name="Klenk H.-P."/>
            <person name="Eisen J.A."/>
        </authorList>
    </citation>
    <scope>NUCLEOTIDE SEQUENCE [LARGE SCALE GENOMIC DNA]</scope>
    <source>
        <strain evidence="12">ATCC 49424 / DSM 5305 / JCM 21570 / NBRC 103401 / IFAM 1448</strain>
    </source>
</reference>
<dbReference type="CDD" id="cd13607">
    <property type="entry name" value="PBP2_AfProX_like"/>
    <property type="match status" value="1"/>
</dbReference>
<evidence type="ECO:0000256" key="7">
    <source>
        <dbReference type="ARBA" id="ARBA00035652"/>
    </source>
</evidence>
<dbReference type="eggNOG" id="COG1732">
    <property type="taxonomic scope" value="Bacteria"/>
</dbReference>
<dbReference type="Gene3D" id="1.10.3720.10">
    <property type="entry name" value="MetI-like"/>
    <property type="match status" value="1"/>
</dbReference>
<dbReference type="Pfam" id="PF00528">
    <property type="entry name" value="BPD_transp_1"/>
    <property type="match status" value="1"/>
</dbReference>
<dbReference type="SUPFAM" id="SSF53850">
    <property type="entry name" value="Periplasmic binding protein-like II"/>
    <property type="match status" value="1"/>
</dbReference>
<dbReference type="Pfam" id="PF04069">
    <property type="entry name" value="OpuAC"/>
    <property type="match status" value="1"/>
</dbReference>
<dbReference type="PANTHER" id="PTHR30177:SF4">
    <property type="entry name" value="OSMOPROTECTANT IMPORT PERMEASE PROTEIN OSMW"/>
    <property type="match status" value="1"/>
</dbReference>
<evidence type="ECO:0000256" key="5">
    <source>
        <dbReference type="ARBA" id="ARBA00023136"/>
    </source>
</evidence>
<name>F0SP82_RUBBR</name>
<evidence type="ECO:0000256" key="6">
    <source>
        <dbReference type="ARBA" id="ARBA00035642"/>
    </source>
</evidence>
<feature type="transmembrane region" description="Helical" evidence="8">
    <location>
        <begin position="346"/>
        <end position="364"/>
    </location>
</feature>
<evidence type="ECO:0000313" key="12">
    <source>
        <dbReference type="Proteomes" id="UP000006860"/>
    </source>
</evidence>
<evidence type="ECO:0000259" key="10">
    <source>
        <dbReference type="PROSITE" id="PS50928"/>
    </source>
</evidence>
<dbReference type="Gene3D" id="3.40.190.10">
    <property type="entry name" value="Periplasmic binding protein-like II"/>
    <property type="match status" value="1"/>
</dbReference>
<comment type="similarity">
    <text evidence="7">In the N-terminal section; belongs to the binding-protein-dependent transport system permease family.</text>
</comment>
<dbReference type="InterPro" id="IPR041894">
    <property type="entry name" value="PBP2_ProX-like"/>
</dbReference>